<dbReference type="EMBL" id="CM044701">
    <property type="protein sequence ID" value="KAI5681621.1"/>
    <property type="molecule type" value="Genomic_DNA"/>
</dbReference>
<organism evidence="1 2">
    <name type="scientific">Catharanthus roseus</name>
    <name type="common">Madagascar periwinkle</name>
    <name type="synonym">Vinca rosea</name>
    <dbReference type="NCBI Taxonomy" id="4058"/>
    <lineage>
        <taxon>Eukaryota</taxon>
        <taxon>Viridiplantae</taxon>
        <taxon>Streptophyta</taxon>
        <taxon>Embryophyta</taxon>
        <taxon>Tracheophyta</taxon>
        <taxon>Spermatophyta</taxon>
        <taxon>Magnoliopsida</taxon>
        <taxon>eudicotyledons</taxon>
        <taxon>Gunneridae</taxon>
        <taxon>Pentapetalae</taxon>
        <taxon>asterids</taxon>
        <taxon>lamiids</taxon>
        <taxon>Gentianales</taxon>
        <taxon>Apocynaceae</taxon>
        <taxon>Rauvolfioideae</taxon>
        <taxon>Vinceae</taxon>
        <taxon>Catharanthinae</taxon>
        <taxon>Catharanthus</taxon>
    </lineage>
</organism>
<comment type="caution">
    <text evidence="1">The sequence shown here is derived from an EMBL/GenBank/DDBJ whole genome shotgun (WGS) entry which is preliminary data.</text>
</comment>
<sequence>MPLGLTYIFTIYEERSRQAINYDKSNLFLSKGAPDASRQENCAFLQILEGQGNNKVVGPPFHDCKLEIVDFVASCEKGLWTCGGILTLALFIRRQSAKGKVVLNLSSEGVEPTRAPRQSSDSGQFNLNVDAARNMDSFH</sequence>
<reference evidence="2" key="1">
    <citation type="journal article" date="2023" name="Nat. Plants">
        <title>Single-cell RNA sequencing provides a high-resolution roadmap for understanding the multicellular compartmentation of specialized metabolism.</title>
        <authorList>
            <person name="Sun S."/>
            <person name="Shen X."/>
            <person name="Li Y."/>
            <person name="Li Y."/>
            <person name="Wang S."/>
            <person name="Li R."/>
            <person name="Zhang H."/>
            <person name="Shen G."/>
            <person name="Guo B."/>
            <person name="Wei J."/>
            <person name="Xu J."/>
            <person name="St-Pierre B."/>
            <person name="Chen S."/>
            <person name="Sun C."/>
        </authorList>
    </citation>
    <scope>NUCLEOTIDE SEQUENCE [LARGE SCALE GENOMIC DNA]</scope>
</reference>
<keyword evidence="2" id="KW-1185">Reference proteome</keyword>
<name>A0ACC0C9L6_CATRO</name>
<gene>
    <name evidence="1" type="ORF">M9H77_02849</name>
</gene>
<accession>A0ACC0C9L6</accession>
<evidence type="ECO:0000313" key="2">
    <source>
        <dbReference type="Proteomes" id="UP001060085"/>
    </source>
</evidence>
<protein>
    <submittedName>
        <fullName evidence="1">Uncharacterized protein</fullName>
    </submittedName>
</protein>
<evidence type="ECO:0000313" key="1">
    <source>
        <dbReference type="EMBL" id="KAI5681621.1"/>
    </source>
</evidence>
<dbReference type="Proteomes" id="UP001060085">
    <property type="component" value="Linkage Group LG01"/>
</dbReference>
<proteinExistence type="predicted"/>